<dbReference type="Gene3D" id="2.60.40.10">
    <property type="entry name" value="Immunoglobulins"/>
    <property type="match status" value="1"/>
</dbReference>
<proteinExistence type="predicted"/>
<dbReference type="AlphaFoldDB" id="A0A9Q0XCQ1"/>
<organism evidence="2 3">
    <name type="scientific">Phrynocephalus forsythii</name>
    <dbReference type="NCBI Taxonomy" id="171643"/>
    <lineage>
        <taxon>Eukaryota</taxon>
        <taxon>Metazoa</taxon>
        <taxon>Chordata</taxon>
        <taxon>Craniata</taxon>
        <taxon>Vertebrata</taxon>
        <taxon>Euteleostomi</taxon>
        <taxon>Lepidosauria</taxon>
        <taxon>Squamata</taxon>
        <taxon>Bifurcata</taxon>
        <taxon>Unidentata</taxon>
        <taxon>Episquamata</taxon>
        <taxon>Toxicofera</taxon>
        <taxon>Iguania</taxon>
        <taxon>Acrodonta</taxon>
        <taxon>Agamidae</taxon>
        <taxon>Agaminae</taxon>
        <taxon>Phrynocephalus</taxon>
    </lineage>
</organism>
<reference evidence="2" key="1">
    <citation type="journal article" date="2023" name="DNA Res.">
        <title>Chromosome-level genome assembly of Phrynocephalus forsythii using third-generation DNA sequencing and Hi-C analysis.</title>
        <authorList>
            <person name="Qi Y."/>
            <person name="Zhao W."/>
            <person name="Zhao Y."/>
            <person name="Niu C."/>
            <person name="Cao S."/>
            <person name="Zhang Y."/>
        </authorList>
    </citation>
    <scope>NUCLEOTIDE SEQUENCE</scope>
    <source>
        <tissue evidence="2">Muscle</tissue>
    </source>
</reference>
<evidence type="ECO:0000313" key="3">
    <source>
        <dbReference type="Proteomes" id="UP001142489"/>
    </source>
</evidence>
<dbReference type="InterPro" id="IPR036179">
    <property type="entry name" value="Ig-like_dom_sf"/>
</dbReference>
<evidence type="ECO:0000313" key="2">
    <source>
        <dbReference type="EMBL" id="KAJ7307187.1"/>
    </source>
</evidence>
<dbReference type="InterPro" id="IPR013783">
    <property type="entry name" value="Ig-like_fold"/>
</dbReference>
<feature type="signal peptide" evidence="1">
    <location>
        <begin position="1"/>
        <end position="21"/>
    </location>
</feature>
<accession>A0A9Q0XCQ1</accession>
<sequence length="121" mass="13476">MLLAKSFILASTALQIQFVTCKTEHFQFVKSGDKAVIQCSTGEEIENEQLFSLYKRKNSGVPVLIKSCGENGATDRFVCKRQNDMTLEFEWTAQTDDSGVYLCAKRYKNFCLGSSVVVGGK</sequence>
<gene>
    <name evidence="2" type="ORF">JRQ81_009175</name>
</gene>
<evidence type="ECO:0000256" key="1">
    <source>
        <dbReference type="SAM" id="SignalP"/>
    </source>
</evidence>
<name>A0A9Q0XCQ1_9SAUR</name>
<keyword evidence="1" id="KW-0732">Signal</keyword>
<dbReference type="OrthoDB" id="9906450at2759"/>
<feature type="chain" id="PRO_5040333773" description="Immunoglobulin subtype domain-containing protein" evidence="1">
    <location>
        <begin position="22"/>
        <end position="121"/>
    </location>
</feature>
<dbReference type="Proteomes" id="UP001142489">
    <property type="component" value="Unassembled WGS sequence"/>
</dbReference>
<protein>
    <recommendedName>
        <fullName evidence="4">Immunoglobulin subtype domain-containing protein</fullName>
    </recommendedName>
</protein>
<evidence type="ECO:0008006" key="4">
    <source>
        <dbReference type="Google" id="ProtNLM"/>
    </source>
</evidence>
<comment type="caution">
    <text evidence="2">The sequence shown here is derived from an EMBL/GenBank/DDBJ whole genome shotgun (WGS) entry which is preliminary data.</text>
</comment>
<dbReference type="EMBL" id="JAPFRF010000019">
    <property type="protein sequence ID" value="KAJ7307187.1"/>
    <property type="molecule type" value="Genomic_DNA"/>
</dbReference>
<dbReference type="SUPFAM" id="SSF48726">
    <property type="entry name" value="Immunoglobulin"/>
    <property type="match status" value="1"/>
</dbReference>
<keyword evidence="3" id="KW-1185">Reference proteome</keyword>